<dbReference type="FunFam" id="2.40.33.10:FF:000023">
    <property type="entry name" value="Pyruvate kinase PKM"/>
    <property type="match status" value="1"/>
</dbReference>
<dbReference type="PRINTS" id="PR01050">
    <property type="entry name" value="PYRUVTKNASE"/>
</dbReference>
<evidence type="ECO:0000256" key="11">
    <source>
        <dbReference type="ARBA" id="ARBA00022842"/>
    </source>
</evidence>
<dbReference type="CDD" id="cd00288">
    <property type="entry name" value="Pyruvate_Kinase"/>
    <property type="match status" value="1"/>
</dbReference>
<evidence type="ECO:0000256" key="15">
    <source>
        <dbReference type="RuleBase" id="RU000504"/>
    </source>
</evidence>
<evidence type="ECO:0000256" key="13">
    <source>
        <dbReference type="ARBA" id="ARBA00023152"/>
    </source>
</evidence>
<evidence type="ECO:0000256" key="1">
    <source>
        <dbReference type="ARBA" id="ARBA00001946"/>
    </source>
</evidence>
<evidence type="ECO:0000259" key="18">
    <source>
        <dbReference type="Pfam" id="PF02887"/>
    </source>
</evidence>
<comment type="cofactor">
    <cofactor evidence="2">
        <name>K(+)</name>
        <dbReference type="ChEBI" id="CHEBI:29103"/>
    </cofactor>
</comment>
<evidence type="ECO:0000256" key="12">
    <source>
        <dbReference type="ARBA" id="ARBA00022958"/>
    </source>
</evidence>
<dbReference type="InterPro" id="IPR001697">
    <property type="entry name" value="Pyr_Knase"/>
</dbReference>
<dbReference type="InterPro" id="IPR018209">
    <property type="entry name" value="Pyrv_Knase_AS"/>
</dbReference>
<sequence>MKAVERFQTYGKAYDYSSVGAGKVIDNKVVDTRGQSGRQQTARHGPSDRHELDHRKGTRLGVALELHLEERGGTTLVEERPSVFSAHVTGRGGICHLENRSRRIPTRHDLEAEYEIPLSCKNYHLFSIQPLKLLVSIFCVTKTALMQSGELFVWPEPKGDVICSGVVWHITRDNTHKLCKNNPSIQDKHIVLTWGRSQIVSLFLPFSLLAALKLGTRMEPDRIVPRMQLQAIDAKTQLDHLSSLDIDSNSSYVRLSGIICTIGPASVGVDILENMMETGMNVARLNFSHGSHEYHGNTIKNVREAAANYSKKLGMVHPLAIALDTKGPEIRTGLLEGGGSAEVELKKGDTIKLTTDKAYAEKGNAQTVYVDYDNITKVVKPGNRVYVDDGLISLVVTSIASNHLVCSVENGGSLGSRKGVNLPGVPVDLPAVSEKDKSDLLFGVEQGVDMIFASFIRNAAALEEIRAVLGEKGKNILIISKIENHQGMVNLDEIIAASDGIMVARGDLGIEIPPEKVFLAQKTMIARCNNFGKPVICATQMLESMVKKPRPTRAEGSDVANAILDGADCVMLSGETAKGDYPLECVRTMANICKEAEAAIWQRQIFTDLSSKAVPPVAADHTVAIAAVEASAKCLAAAIIVITTSGRSAHLISKYRPRCPIIAVTRYAQVARQCHLFRAILPLHYNANPLPDWLKDVDARVQFGLQFGKQRGFIKPGDPIIVVTGWKQGPGYTNTMRIVNVE</sequence>
<comment type="pathway">
    <text evidence="3 15">Carbohydrate degradation; glycolysis; pyruvate from D-glyceraldehyde 3-phosphate: step 5/5.</text>
</comment>
<evidence type="ECO:0000256" key="3">
    <source>
        <dbReference type="ARBA" id="ARBA00004997"/>
    </source>
</evidence>
<evidence type="ECO:0000256" key="4">
    <source>
        <dbReference type="ARBA" id="ARBA00008663"/>
    </source>
</evidence>
<dbReference type="GO" id="GO:0004743">
    <property type="term" value="F:pyruvate kinase activity"/>
    <property type="evidence" value="ECO:0007669"/>
    <property type="project" value="UniProtKB-EC"/>
</dbReference>
<evidence type="ECO:0000256" key="8">
    <source>
        <dbReference type="ARBA" id="ARBA00022741"/>
    </source>
</evidence>
<keyword evidence="8" id="KW-0547">Nucleotide-binding</keyword>
<dbReference type="PROSITE" id="PS00110">
    <property type="entry name" value="PYRUVATE_KINASE"/>
    <property type="match status" value="1"/>
</dbReference>
<keyword evidence="14" id="KW-0670">Pyruvate</keyword>
<evidence type="ECO:0000256" key="6">
    <source>
        <dbReference type="ARBA" id="ARBA00022679"/>
    </source>
</evidence>
<keyword evidence="13 15" id="KW-0324">Glycolysis</keyword>
<dbReference type="Pfam" id="PF00224">
    <property type="entry name" value="PK"/>
    <property type="match status" value="1"/>
</dbReference>
<dbReference type="InterPro" id="IPR040442">
    <property type="entry name" value="Pyrv_kinase-like_dom_sf"/>
</dbReference>
<dbReference type="GO" id="GO:0000287">
    <property type="term" value="F:magnesium ion binding"/>
    <property type="evidence" value="ECO:0007669"/>
    <property type="project" value="InterPro"/>
</dbReference>
<name>A0A7R9CMD0_TIMCR</name>
<dbReference type="EC" id="2.7.1.40" evidence="5 15"/>
<keyword evidence="9 15" id="KW-0418">Kinase</keyword>
<keyword evidence="7" id="KW-0479">Metal-binding</keyword>
<keyword evidence="10" id="KW-0067">ATP-binding</keyword>
<comment type="cofactor">
    <cofactor evidence="1">
        <name>Mg(2+)</name>
        <dbReference type="ChEBI" id="CHEBI:18420"/>
    </cofactor>
</comment>
<dbReference type="InterPro" id="IPR015813">
    <property type="entry name" value="Pyrv/PenolPyrv_kinase-like_dom"/>
</dbReference>
<evidence type="ECO:0000256" key="14">
    <source>
        <dbReference type="ARBA" id="ARBA00023317"/>
    </source>
</evidence>
<dbReference type="FunFam" id="3.40.1380.20:FF:000001">
    <property type="entry name" value="Pyruvate kinase"/>
    <property type="match status" value="1"/>
</dbReference>
<dbReference type="NCBIfam" id="NF004978">
    <property type="entry name" value="PRK06354.1"/>
    <property type="match status" value="1"/>
</dbReference>
<comment type="similarity">
    <text evidence="4 15">Belongs to the pyruvate kinase family.</text>
</comment>
<dbReference type="FunFam" id="3.20.20.60:FF:000025">
    <property type="entry name" value="Pyruvate kinase"/>
    <property type="match status" value="1"/>
</dbReference>
<feature type="domain" description="Pyruvate kinase barrel" evidence="17">
    <location>
        <begin position="255"/>
        <end position="586"/>
    </location>
</feature>
<feature type="region of interest" description="Disordered" evidence="16">
    <location>
        <begin position="31"/>
        <end position="56"/>
    </location>
</feature>
<feature type="compositionally biased region" description="Polar residues" evidence="16">
    <location>
        <begin position="33"/>
        <end position="42"/>
    </location>
</feature>
<organism evidence="19">
    <name type="scientific">Timema cristinae</name>
    <name type="common">Walking stick</name>
    <dbReference type="NCBI Taxonomy" id="61476"/>
    <lineage>
        <taxon>Eukaryota</taxon>
        <taxon>Metazoa</taxon>
        <taxon>Ecdysozoa</taxon>
        <taxon>Arthropoda</taxon>
        <taxon>Hexapoda</taxon>
        <taxon>Insecta</taxon>
        <taxon>Pterygota</taxon>
        <taxon>Neoptera</taxon>
        <taxon>Polyneoptera</taxon>
        <taxon>Phasmatodea</taxon>
        <taxon>Timematodea</taxon>
        <taxon>Timematoidea</taxon>
        <taxon>Timematidae</taxon>
        <taxon>Timema</taxon>
    </lineage>
</organism>
<dbReference type="InterPro" id="IPR011037">
    <property type="entry name" value="Pyrv_Knase-like_insert_dom_sf"/>
</dbReference>
<evidence type="ECO:0000313" key="19">
    <source>
        <dbReference type="EMBL" id="CAD7397990.1"/>
    </source>
</evidence>
<dbReference type="GO" id="GO:0016301">
    <property type="term" value="F:kinase activity"/>
    <property type="evidence" value="ECO:0007669"/>
    <property type="project" value="UniProtKB-KW"/>
</dbReference>
<evidence type="ECO:0000259" key="17">
    <source>
        <dbReference type="Pfam" id="PF00224"/>
    </source>
</evidence>
<dbReference type="GO" id="GO:0030955">
    <property type="term" value="F:potassium ion binding"/>
    <property type="evidence" value="ECO:0007669"/>
    <property type="project" value="InterPro"/>
</dbReference>
<dbReference type="InterPro" id="IPR015806">
    <property type="entry name" value="Pyrv_Knase_insert_dom_sf"/>
</dbReference>
<dbReference type="Gene3D" id="2.40.33.10">
    <property type="entry name" value="PK beta-barrel domain-like"/>
    <property type="match status" value="1"/>
</dbReference>
<dbReference type="PANTHER" id="PTHR11817">
    <property type="entry name" value="PYRUVATE KINASE"/>
    <property type="match status" value="1"/>
</dbReference>
<evidence type="ECO:0000256" key="2">
    <source>
        <dbReference type="ARBA" id="ARBA00001958"/>
    </source>
</evidence>
<protein>
    <recommendedName>
        <fullName evidence="5 15">Pyruvate kinase</fullName>
        <ecNumber evidence="5 15">2.7.1.40</ecNumber>
    </recommendedName>
</protein>
<evidence type="ECO:0000256" key="16">
    <source>
        <dbReference type="SAM" id="MobiDB-lite"/>
    </source>
</evidence>
<dbReference type="SUPFAM" id="SSF51621">
    <property type="entry name" value="Phosphoenolpyruvate/pyruvate domain"/>
    <property type="match status" value="1"/>
</dbReference>
<keyword evidence="11 15" id="KW-0460">Magnesium</keyword>
<dbReference type="Gene3D" id="3.20.20.60">
    <property type="entry name" value="Phosphoenolpyruvate-binding domains"/>
    <property type="match status" value="1"/>
</dbReference>
<dbReference type="Gene3D" id="3.40.1380.20">
    <property type="entry name" value="Pyruvate kinase, C-terminal domain"/>
    <property type="match status" value="1"/>
</dbReference>
<dbReference type="Pfam" id="PF02887">
    <property type="entry name" value="PK_C"/>
    <property type="match status" value="1"/>
</dbReference>
<dbReference type="InterPro" id="IPR015793">
    <property type="entry name" value="Pyrv_Knase_brl"/>
</dbReference>
<dbReference type="NCBIfam" id="NF004491">
    <property type="entry name" value="PRK05826.1"/>
    <property type="match status" value="1"/>
</dbReference>
<evidence type="ECO:0000256" key="7">
    <source>
        <dbReference type="ARBA" id="ARBA00022723"/>
    </source>
</evidence>
<gene>
    <name evidence="19" type="ORF">TCEB3V08_LOCUS4308</name>
</gene>
<dbReference type="SUPFAM" id="SSF50800">
    <property type="entry name" value="PK beta-barrel domain-like"/>
    <property type="match status" value="1"/>
</dbReference>
<dbReference type="InterPro" id="IPR036918">
    <property type="entry name" value="Pyrv_Knase_C_sf"/>
</dbReference>
<evidence type="ECO:0000256" key="10">
    <source>
        <dbReference type="ARBA" id="ARBA00022840"/>
    </source>
</evidence>
<dbReference type="InterPro" id="IPR015795">
    <property type="entry name" value="Pyrv_Knase_C"/>
</dbReference>
<keyword evidence="12" id="KW-0630">Potassium</keyword>
<feature type="compositionally biased region" description="Basic and acidic residues" evidence="16">
    <location>
        <begin position="45"/>
        <end position="55"/>
    </location>
</feature>
<keyword evidence="6 15" id="KW-0808">Transferase</keyword>
<dbReference type="AlphaFoldDB" id="A0A7R9CMD0"/>
<comment type="catalytic activity">
    <reaction evidence="15">
        <text>pyruvate + ATP = phosphoenolpyruvate + ADP + H(+)</text>
        <dbReference type="Rhea" id="RHEA:18157"/>
        <dbReference type="ChEBI" id="CHEBI:15361"/>
        <dbReference type="ChEBI" id="CHEBI:15378"/>
        <dbReference type="ChEBI" id="CHEBI:30616"/>
        <dbReference type="ChEBI" id="CHEBI:58702"/>
        <dbReference type="ChEBI" id="CHEBI:456216"/>
        <dbReference type="EC" id="2.7.1.40"/>
    </reaction>
</comment>
<dbReference type="UniPathway" id="UPA00109">
    <property type="reaction ID" value="UER00188"/>
</dbReference>
<proteinExistence type="inferred from homology"/>
<reference evidence="19" key="1">
    <citation type="submission" date="2020-11" db="EMBL/GenBank/DDBJ databases">
        <authorList>
            <person name="Tran Van P."/>
        </authorList>
    </citation>
    <scope>NUCLEOTIDE SEQUENCE</scope>
</reference>
<dbReference type="GO" id="GO:0005524">
    <property type="term" value="F:ATP binding"/>
    <property type="evidence" value="ECO:0007669"/>
    <property type="project" value="UniProtKB-KW"/>
</dbReference>
<dbReference type="NCBIfam" id="TIGR01064">
    <property type="entry name" value="pyruv_kin"/>
    <property type="match status" value="1"/>
</dbReference>
<feature type="domain" description="Pyruvate kinase C-terminal" evidence="18">
    <location>
        <begin position="622"/>
        <end position="739"/>
    </location>
</feature>
<accession>A0A7R9CMD0</accession>
<dbReference type="EMBL" id="OC317614">
    <property type="protein sequence ID" value="CAD7397990.1"/>
    <property type="molecule type" value="Genomic_DNA"/>
</dbReference>
<evidence type="ECO:0000256" key="9">
    <source>
        <dbReference type="ARBA" id="ARBA00022777"/>
    </source>
</evidence>
<dbReference type="SUPFAM" id="SSF52935">
    <property type="entry name" value="PK C-terminal domain-like"/>
    <property type="match status" value="1"/>
</dbReference>
<evidence type="ECO:0000256" key="5">
    <source>
        <dbReference type="ARBA" id="ARBA00012142"/>
    </source>
</evidence>